<reference evidence="1 2" key="1">
    <citation type="journal article" date="2018" name="Front. Plant Sci.">
        <title>Red Clover (Trifolium pratense) and Zigzag Clover (T. medium) - A Picture of Genomic Similarities and Differences.</title>
        <authorList>
            <person name="Dluhosova J."/>
            <person name="Istvanek J."/>
            <person name="Nedelnik J."/>
            <person name="Repkova J."/>
        </authorList>
    </citation>
    <scope>NUCLEOTIDE SEQUENCE [LARGE SCALE GENOMIC DNA]</scope>
    <source>
        <strain evidence="2">cv. 10/8</strain>
        <tissue evidence="1">Leaf</tissue>
    </source>
</reference>
<comment type="caution">
    <text evidence="1">The sequence shown here is derived from an EMBL/GenBank/DDBJ whole genome shotgun (WGS) entry which is preliminary data.</text>
</comment>
<protein>
    <submittedName>
        <fullName evidence="1">HEAT repeat-containing protein 6-like</fullName>
    </submittedName>
</protein>
<evidence type="ECO:0000313" key="2">
    <source>
        <dbReference type="Proteomes" id="UP000265520"/>
    </source>
</evidence>
<sequence>YLENEKKSGVLSLLFEYSSQGSCPSICLEALQVSLRVNIVAELLELESVTDC</sequence>
<keyword evidence="2" id="KW-1185">Reference proteome</keyword>
<dbReference type="EMBL" id="LXQA010251706">
    <property type="protein sequence ID" value="MCI38074.1"/>
    <property type="molecule type" value="Genomic_DNA"/>
</dbReference>
<dbReference type="AlphaFoldDB" id="A0A392RPP8"/>
<feature type="non-terminal residue" evidence="1">
    <location>
        <position position="1"/>
    </location>
</feature>
<name>A0A392RPP8_9FABA</name>
<evidence type="ECO:0000313" key="1">
    <source>
        <dbReference type="EMBL" id="MCI38074.1"/>
    </source>
</evidence>
<proteinExistence type="predicted"/>
<accession>A0A392RPP8</accession>
<organism evidence="1 2">
    <name type="scientific">Trifolium medium</name>
    <dbReference type="NCBI Taxonomy" id="97028"/>
    <lineage>
        <taxon>Eukaryota</taxon>
        <taxon>Viridiplantae</taxon>
        <taxon>Streptophyta</taxon>
        <taxon>Embryophyta</taxon>
        <taxon>Tracheophyta</taxon>
        <taxon>Spermatophyta</taxon>
        <taxon>Magnoliopsida</taxon>
        <taxon>eudicotyledons</taxon>
        <taxon>Gunneridae</taxon>
        <taxon>Pentapetalae</taxon>
        <taxon>rosids</taxon>
        <taxon>fabids</taxon>
        <taxon>Fabales</taxon>
        <taxon>Fabaceae</taxon>
        <taxon>Papilionoideae</taxon>
        <taxon>50 kb inversion clade</taxon>
        <taxon>NPAAA clade</taxon>
        <taxon>Hologalegina</taxon>
        <taxon>IRL clade</taxon>
        <taxon>Trifolieae</taxon>
        <taxon>Trifolium</taxon>
    </lineage>
</organism>
<dbReference type="Proteomes" id="UP000265520">
    <property type="component" value="Unassembled WGS sequence"/>
</dbReference>